<dbReference type="AlphaFoldDB" id="A0A183PPR5"/>
<organism evidence="1 2">
    <name type="scientific">Schistosoma mattheei</name>
    <dbReference type="NCBI Taxonomy" id="31246"/>
    <lineage>
        <taxon>Eukaryota</taxon>
        <taxon>Metazoa</taxon>
        <taxon>Spiralia</taxon>
        <taxon>Lophotrochozoa</taxon>
        <taxon>Platyhelminthes</taxon>
        <taxon>Trematoda</taxon>
        <taxon>Digenea</taxon>
        <taxon>Strigeidida</taxon>
        <taxon>Schistosomatoidea</taxon>
        <taxon>Schistosomatidae</taxon>
        <taxon>Schistosoma</taxon>
    </lineage>
</organism>
<dbReference type="Proteomes" id="UP000269396">
    <property type="component" value="Unassembled WGS sequence"/>
</dbReference>
<keyword evidence="2" id="KW-1185">Reference proteome</keyword>
<evidence type="ECO:0000313" key="2">
    <source>
        <dbReference type="Proteomes" id="UP000269396"/>
    </source>
</evidence>
<gene>
    <name evidence="1" type="ORF">SMTD_LOCUS16351</name>
</gene>
<accession>A0A183PPR5</accession>
<proteinExistence type="predicted"/>
<name>A0A183PPR5_9TREM</name>
<evidence type="ECO:0000313" key="1">
    <source>
        <dbReference type="EMBL" id="VDP71083.1"/>
    </source>
</evidence>
<protein>
    <submittedName>
        <fullName evidence="1">Uncharacterized protein</fullName>
    </submittedName>
</protein>
<dbReference type="EMBL" id="UZAL01037070">
    <property type="protein sequence ID" value="VDP71083.1"/>
    <property type="molecule type" value="Genomic_DNA"/>
</dbReference>
<sequence>MPVGTSGNQCISIGDINPSSPTVILETHTQIPSSNVKGLQNTVKIKMSIPCEKKVYTEPSGSRPNTKNIAVTLSHKNILLDNMFYLNNLGGGYMDTFRSNIAQDGHYNRRVSSDKIRQTSEN</sequence>
<reference evidence="1 2" key="1">
    <citation type="submission" date="2018-11" db="EMBL/GenBank/DDBJ databases">
        <authorList>
            <consortium name="Pathogen Informatics"/>
        </authorList>
    </citation>
    <scope>NUCLEOTIDE SEQUENCE [LARGE SCALE GENOMIC DNA]</scope>
    <source>
        <strain>Denwood</strain>
        <strain evidence="2">Zambia</strain>
    </source>
</reference>